<organism evidence="2 3">
    <name type="scientific">Mortierella polycephala</name>
    <dbReference type="NCBI Taxonomy" id="41804"/>
    <lineage>
        <taxon>Eukaryota</taxon>
        <taxon>Fungi</taxon>
        <taxon>Fungi incertae sedis</taxon>
        <taxon>Mucoromycota</taxon>
        <taxon>Mortierellomycotina</taxon>
        <taxon>Mortierellomycetes</taxon>
        <taxon>Mortierellales</taxon>
        <taxon>Mortierellaceae</taxon>
        <taxon>Mortierella</taxon>
    </lineage>
</organism>
<feature type="compositionally biased region" description="Polar residues" evidence="1">
    <location>
        <begin position="160"/>
        <end position="175"/>
    </location>
</feature>
<evidence type="ECO:0000313" key="3">
    <source>
        <dbReference type="Proteomes" id="UP000726737"/>
    </source>
</evidence>
<feature type="compositionally biased region" description="Basic residues" evidence="1">
    <location>
        <begin position="1"/>
        <end position="11"/>
    </location>
</feature>
<reference evidence="2" key="1">
    <citation type="journal article" date="2020" name="Fungal Divers.">
        <title>Resolving the Mortierellaceae phylogeny through synthesis of multi-gene phylogenetics and phylogenomics.</title>
        <authorList>
            <person name="Vandepol N."/>
            <person name="Liber J."/>
            <person name="Desiro A."/>
            <person name="Na H."/>
            <person name="Kennedy M."/>
            <person name="Barry K."/>
            <person name="Grigoriev I.V."/>
            <person name="Miller A.N."/>
            <person name="O'Donnell K."/>
            <person name="Stajich J.E."/>
            <person name="Bonito G."/>
        </authorList>
    </citation>
    <scope>NUCLEOTIDE SEQUENCE</scope>
    <source>
        <strain evidence="2">KOD948</strain>
    </source>
</reference>
<feature type="region of interest" description="Disordered" evidence="1">
    <location>
        <begin position="160"/>
        <end position="207"/>
    </location>
</feature>
<dbReference type="Gene3D" id="2.30.30.140">
    <property type="match status" value="1"/>
</dbReference>
<gene>
    <name evidence="2" type="ORF">BG011_001245</name>
</gene>
<proteinExistence type="predicted"/>
<dbReference type="Proteomes" id="UP000726737">
    <property type="component" value="Unassembled WGS sequence"/>
</dbReference>
<dbReference type="OrthoDB" id="161570at2759"/>
<feature type="non-terminal residue" evidence="2">
    <location>
        <position position="1"/>
    </location>
</feature>
<accession>A0A9P6TV57</accession>
<feature type="compositionally biased region" description="Basic and acidic residues" evidence="1">
    <location>
        <begin position="12"/>
        <end position="23"/>
    </location>
</feature>
<evidence type="ECO:0000256" key="1">
    <source>
        <dbReference type="SAM" id="MobiDB-lite"/>
    </source>
</evidence>
<dbReference type="SUPFAM" id="SSF63748">
    <property type="entry name" value="Tudor/PWWP/MBT"/>
    <property type="match status" value="1"/>
</dbReference>
<dbReference type="EMBL" id="JAAAJA010001307">
    <property type="protein sequence ID" value="KAG0247586.1"/>
    <property type="molecule type" value="Genomic_DNA"/>
</dbReference>
<feature type="region of interest" description="Disordered" evidence="1">
    <location>
        <begin position="326"/>
        <end position="377"/>
    </location>
</feature>
<protein>
    <recommendedName>
        <fullName evidence="4">Tudor domain-containing protein</fullName>
    </recommendedName>
</protein>
<name>A0A9P6TV57_9FUNG</name>
<feature type="compositionally biased region" description="Low complexity" evidence="1">
    <location>
        <begin position="177"/>
        <end position="194"/>
    </location>
</feature>
<feature type="region of interest" description="Disordered" evidence="1">
    <location>
        <begin position="1"/>
        <end position="44"/>
    </location>
</feature>
<comment type="caution">
    <text evidence="2">The sequence shown here is derived from an EMBL/GenBank/DDBJ whole genome shotgun (WGS) entry which is preliminary data.</text>
</comment>
<sequence>MKKKRGRKPKVVHTDIERLKDDLSVNDATAADNTPNRPHTGPAKVAPMSAECLSTFQTTGAFLTRTASKLLGGETVTGVDSNIHGYAYGRAVKVVNIDKNWYFGVMVGLENGKIKIHFDGWGAEFDEWLASDSRRLKTLDAEEARQREALLQSMQDAGQLTGTSPMVSSTTTTLVPSHVSSTQSSKKASQVSKKSTGERKKPAITKQRISRCVHGDVVKSISATPVSTLESARTEGQTVKCAKIPTKVARLKMPRDQATDILAQEPMQLQLDDLVPGDVSNDNIKKRTKGKDVVAGTMTKPAPEALSLSLDAVQIVDGCRLQEAPTLSSCTSDTPESELPEDITFSSDELSDPCSTTPSLSDEPGGKSEAQDDPPAATFYHSLGNPIQLNLAPLEILEYEYGDEESEILKIIHRVLDT</sequence>
<keyword evidence="3" id="KW-1185">Reference proteome</keyword>
<evidence type="ECO:0008006" key="4">
    <source>
        <dbReference type="Google" id="ProtNLM"/>
    </source>
</evidence>
<feature type="compositionally biased region" description="Polar residues" evidence="1">
    <location>
        <begin position="344"/>
        <end position="360"/>
    </location>
</feature>
<dbReference type="AlphaFoldDB" id="A0A9P6TV57"/>
<evidence type="ECO:0000313" key="2">
    <source>
        <dbReference type="EMBL" id="KAG0247586.1"/>
    </source>
</evidence>
<feature type="non-terminal residue" evidence="2">
    <location>
        <position position="418"/>
    </location>
</feature>